<sequence>MNQTSKLHRIIYGCGFPLYCLAKLENLKHFKLESCSITGLSKENVGQSSFQRFTKEYLLFQSKLYLIRIHFITTIL</sequence>
<gene>
    <name evidence="1" type="ORF">RCL2_001849400</name>
</gene>
<evidence type="ECO:0000313" key="2">
    <source>
        <dbReference type="Proteomes" id="UP000615446"/>
    </source>
</evidence>
<dbReference type="Proteomes" id="UP000615446">
    <property type="component" value="Unassembled WGS sequence"/>
</dbReference>
<dbReference type="AlphaFoldDB" id="A0A8H3QUA6"/>
<evidence type="ECO:0000313" key="1">
    <source>
        <dbReference type="EMBL" id="GES91687.1"/>
    </source>
</evidence>
<reference evidence="1" key="1">
    <citation type="submission" date="2019-10" db="EMBL/GenBank/DDBJ databases">
        <title>Conservation and host-specific expression of non-tandemly repeated heterogenous ribosome RNA gene in arbuscular mycorrhizal fungi.</title>
        <authorList>
            <person name="Maeda T."/>
            <person name="Kobayashi Y."/>
            <person name="Nakagawa T."/>
            <person name="Ezawa T."/>
            <person name="Yamaguchi K."/>
            <person name="Bino T."/>
            <person name="Nishimoto Y."/>
            <person name="Shigenobu S."/>
            <person name="Kawaguchi M."/>
        </authorList>
    </citation>
    <scope>NUCLEOTIDE SEQUENCE</scope>
    <source>
        <strain evidence="1">HR1</strain>
    </source>
</reference>
<protein>
    <submittedName>
        <fullName evidence="1">Uncharacterized protein</fullName>
    </submittedName>
</protein>
<proteinExistence type="predicted"/>
<name>A0A8H3QUA6_9GLOM</name>
<comment type="caution">
    <text evidence="1">The sequence shown here is derived from an EMBL/GenBank/DDBJ whole genome shotgun (WGS) entry which is preliminary data.</text>
</comment>
<accession>A0A8H3QUA6</accession>
<organism evidence="1 2">
    <name type="scientific">Rhizophagus clarus</name>
    <dbReference type="NCBI Taxonomy" id="94130"/>
    <lineage>
        <taxon>Eukaryota</taxon>
        <taxon>Fungi</taxon>
        <taxon>Fungi incertae sedis</taxon>
        <taxon>Mucoromycota</taxon>
        <taxon>Glomeromycotina</taxon>
        <taxon>Glomeromycetes</taxon>
        <taxon>Glomerales</taxon>
        <taxon>Glomeraceae</taxon>
        <taxon>Rhizophagus</taxon>
    </lineage>
</organism>
<dbReference type="EMBL" id="BLAL01000206">
    <property type="protein sequence ID" value="GES91687.1"/>
    <property type="molecule type" value="Genomic_DNA"/>
</dbReference>